<accession>A0A2M7ARB1</accession>
<reference evidence="4" key="1">
    <citation type="submission" date="2017-09" db="EMBL/GenBank/DDBJ databases">
        <title>Depth-based differentiation of microbial function through sediment-hosted aquifers and enrichment of novel symbionts in the deep terrestrial subsurface.</title>
        <authorList>
            <person name="Probst A.J."/>
            <person name="Ladd B."/>
            <person name="Jarett J.K."/>
            <person name="Geller-Mcgrath D.E."/>
            <person name="Sieber C.M.K."/>
            <person name="Emerson J.B."/>
            <person name="Anantharaman K."/>
            <person name="Thomas B.C."/>
            <person name="Malmstrom R."/>
            <person name="Stieglmeier M."/>
            <person name="Klingl A."/>
            <person name="Woyke T."/>
            <person name="Ryan C.M."/>
            <person name="Banfield J.F."/>
        </authorList>
    </citation>
    <scope>NUCLEOTIDE SEQUENCE [LARGE SCALE GENOMIC DNA]</scope>
</reference>
<dbReference type="InterPro" id="IPR029044">
    <property type="entry name" value="Nucleotide-diphossugar_trans"/>
</dbReference>
<dbReference type="Pfam" id="PF00483">
    <property type="entry name" value="NTP_transferase"/>
    <property type="match status" value="1"/>
</dbReference>
<proteinExistence type="predicted"/>
<dbReference type="InterPro" id="IPR005835">
    <property type="entry name" value="NTP_transferase_dom"/>
</dbReference>
<evidence type="ECO:0000313" key="3">
    <source>
        <dbReference type="EMBL" id="PIU73168.1"/>
    </source>
</evidence>
<evidence type="ECO:0000259" key="1">
    <source>
        <dbReference type="Pfam" id="PF00483"/>
    </source>
</evidence>
<dbReference type="InterPro" id="IPR054566">
    <property type="entry name" value="ManC/GMP-like_b-helix"/>
</dbReference>
<dbReference type="PANTHER" id="PTHR46390">
    <property type="entry name" value="MANNOSE-1-PHOSPHATE GUANYLYLTRANSFERASE"/>
    <property type="match status" value="1"/>
</dbReference>
<dbReference type="EMBL" id="PEWA01000052">
    <property type="protein sequence ID" value="PIU73168.1"/>
    <property type="molecule type" value="Genomic_DNA"/>
</dbReference>
<dbReference type="SUPFAM" id="SSF159283">
    <property type="entry name" value="Guanosine diphospho-D-mannose pyrophosphorylase/mannose-6-phosphate isomerase linker domain"/>
    <property type="match status" value="1"/>
</dbReference>
<dbReference type="PANTHER" id="PTHR46390:SF1">
    <property type="entry name" value="MANNOSE-1-PHOSPHATE GUANYLYLTRANSFERASE"/>
    <property type="match status" value="1"/>
</dbReference>
<comment type="caution">
    <text evidence="3">The sequence shown here is derived from an EMBL/GenBank/DDBJ whole genome shotgun (WGS) entry which is preliminary data.</text>
</comment>
<evidence type="ECO:0000259" key="2">
    <source>
        <dbReference type="Pfam" id="PF22640"/>
    </source>
</evidence>
<name>A0A2M7ARB1_9BACT</name>
<dbReference type="GO" id="GO:0009298">
    <property type="term" value="P:GDP-mannose biosynthetic process"/>
    <property type="evidence" value="ECO:0007669"/>
    <property type="project" value="TreeGrafter"/>
</dbReference>
<dbReference type="Gene3D" id="3.90.550.10">
    <property type="entry name" value="Spore Coat Polysaccharide Biosynthesis Protein SpsA, Chain A"/>
    <property type="match status" value="1"/>
</dbReference>
<protein>
    <submittedName>
        <fullName evidence="3">Uncharacterized protein</fullName>
    </submittedName>
</protein>
<feature type="domain" description="Nucleotidyl transferase" evidence="1">
    <location>
        <begin position="10"/>
        <end position="257"/>
    </location>
</feature>
<gene>
    <name evidence="3" type="ORF">COS78_03800</name>
</gene>
<feature type="domain" description="MannoseP isomerase/GMP-like beta-helix" evidence="2">
    <location>
        <begin position="272"/>
        <end position="321"/>
    </location>
</feature>
<evidence type="ECO:0000313" key="4">
    <source>
        <dbReference type="Proteomes" id="UP000231407"/>
    </source>
</evidence>
<dbReference type="Pfam" id="PF22640">
    <property type="entry name" value="ManC_GMP_beta-helix"/>
    <property type="match status" value="1"/>
</dbReference>
<dbReference type="GO" id="GO:0004475">
    <property type="term" value="F:mannose-1-phosphate guanylyltransferase (GTP) activity"/>
    <property type="evidence" value="ECO:0007669"/>
    <property type="project" value="TreeGrafter"/>
</dbReference>
<dbReference type="Proteomes" id="UP000231407">
    <property type="component" value="Unassembled WGS sequence"/>
</dbReference>
<dbReference type="AlphaFoldDB" id="A0A2M7ARB1"/>
<sequence>MSNQKNHLLVILCGGTGPRLWPLSTTSNPKQFLSILSDKSLLEQTLRRLLHVAPRENIYIVTSNRNINHIKKIANNFIPQNQVIIEPDKKNTALAIYYTLNQFKDLDPNTVISFLPSDHFIHPVDKFKKDLFLVAHIARESLSLVTIGIHPSSPNTSYGYILKNKRFIEKPDKIRALKYIINDALWNSGIYTATLGTYLSEFNQHFPHPTYQKSPSLSFDKAISEKSKNISCLKASFDWSDVGEWGSIFAKSAFDHQKIATVNSQTKYLSQNSHRCLLSSESPDKLIGVVGVNNLAIIDTPNALLVSSLDQSYQVRELVTKIVNTPKLKRFFVDD</sequence>
<dbReference type="InterPro" id="IPR051161">
    <property type="entry name" value="Mannose-6P_isomerase_type2"/>
</dbReference>
<organism evidence="3 4">
    <name type="scientific">Candidatus Shapirobacteria bacterium CG06_land_8_20_14_3_00_40_12</name>
    <dbReference type="NCBI Taxonomy" id="1974881"/>
    <lineage>
        <taxon>Bacteria</taxon>
        <taxon>Candidatus Shapironibacteriota</taxon>
    </lineage>
</organism>
<dbReference type="SUPFAM" id="SSF53448">
    <property type="entry name" value="Nucleotide-diphospho-sugar transferases"/>
    <property type="match status" value="1"/>
</dbReference>